<accession>A0ABQ9YUB5</accession>
<sequence>MSYQVQISVPNLLDVSNVTWAIPQPDVAPPLTSVKKCGKTHPQEQDCLLRCVNCASPTHESSCNECPAYIEMKKMLKMTYLEGITVSEASSRVTSLISASAKRSTRPNNQEHQPPPEISSLQAQILALKEEMRLHKESIIPKINKNIGSLTMDLSETKNKIDHLSPHHTTEFKHSDRSGIRKVNDDKLTLSSSSLSTSATINTGPYMGSDHLPGIIKLNATLNDKYVTQRVGSWMKTSGCYGTNR</sequence>
<feature type="region of interest" description="Disordered" evidence="1">
    <location>
        <begin position="97"/>
        <end position="117"/>
    </location>
</feature>
<keyword evidence="3" id="KW-1185">Reference proteome</keyword>
<comment type="caution">
    <text evidence="2">The sequence shown here is derived from an EMBL/GenBank/DDBJ whole genome shotgun (WGS) entry which is preliminary data.</text>
</comment>
<evidence type="ECO:0000313" key="3">
    <source>
        <dbReference type="Proteomes" id="UP001234178"/>
    </source>
</evidence>
<name>A0ABQ9YUB5_9CRUS</name>
<evidence type="ECO:0000313" key="2">
    <source>
        <dbReference type="EMBL" id="KAK4004251.1"/>
    </source>
</evidence>
<dbReference type="Proteomes" id="UP001234178">
    <property type="component" value="Unassembled WGS sequence"/>
</dbReference>
<feature type="compositionally biased region" description="Polar residues" evidence="1">
    <location>
        <begin position="97"/>
        <end position="112"/>
    </location>
</feature>
<organism evidence="2 3">
    <name type="scientific">Daphnia magna</name>
    <dbReference type="NCBI Taxonomy" id="35525"/>
    <lineage>
        <taxon>Eukaryota</taxon>
        <taxon>Metazoa</taxon>
        <taxon>Ecdysozoa</taxon>
        <taxon>Arthropoda</taxon>
        <taxon>Crustacea</taxon>
        <taxon>Branchiopoda</taxon>
        <taxon>Diplostraca</taxon>
        <taxon>Cladocera</taxon>
        <taxon>Anomopoda</taxon>
        <taxon>Daphniidae</taxon>
        <taxon>Daphnia</taxon>
    </lineage>
</organism>
<reference evidence="2 3" key="1">
    <citation type="journal article" date="2023" name="Nucleic Acids Res.">
        <title>The hologenome of Daphnia magna reveals possible DNA methylation and microbiome-mediated evolution of the host genome.</title>
        <authorList>
            <person name="Chaturvedi A."/>
            <person name="Li X."/>
            <person name="Dhandapani V."/>
            <person name="Marshall H."/>
            <person name="Kissane S."/>
            <person name="Cuenca-Cambronero M."/>
            <person name="Asole G."/>
            <person name="Calvet F."/>
            <person name="Ruiz-Romero M."/>
            <person name="Marangio P."/>
            <person name="Guigo R."/>
            <person name="Rago D."/>
            <person name="Mirbahai L."/>
            <person name="Eastwood N."/>
            <person name="Colbourne J.K."/>
            <person name="Zhou J."/>
            <person name="Mallon E."/>
            <person name="Orsini L."/>
        </authorList>
    </citation>
    <scope>NUCLEOTIDE SEQUENCE [LARGE SCALE GENOMIC DNA]</scope>
    <source>
        <strain evidence="2">LRV0_1</strain>
    </source>
</reference>
<gene>
    <name evidence="2" type="ORF">OUZ56_005993</name>
</gene>
<dbReference type="EMBL" id="JAOYFB010000001">
    <property type="protein sequence ID" value="KAK4004251.1"/>
    <property type="molecule type" value="Genomic_DNA"/>
</dbReference>
<evidence type="ECO:0000256" key="1">
    <source>
        <dbReference type="SAM" id="MobiDB-lite"/>
    </source>
</evidence>
<protein>
    <submittedName>
        <fullName evidence="2">Uncharacterized protein</fullName>
    </submittedName>
</protein>
<proteinExistence type="predicted"/>